<protein>
    <submittedName>
        <fullName evidence="2">Uncharacterized protein</fullName>
    </submittedName>
</protein>
<evidence type="ECO:0000313" key="2">
    <source>
        <dbReference type="EMBL" id="GFS15967.1"/>
    </source>
</evidence>
<feature type="region of interest" description="Disordered" evidence="1">
    <location>
        <begin position="74"/>
        <end position="112"/>
    </location>
</feature>
<organism evidence="2 3">
    <name type="scientific">Elysia marginata</name>
    <dbReference type="NCBI Taxonomy" id="1093978"/>
    <lineage>
        <taxon>Eukaryota</taxon>
        <taxon>Metazoa</taxon>
        <taxon>Spiralia</taxon>
        <taxon>Lophotrochozoa</taxon>
        <taxon>Mollusca</taxon>
        <taxon>Gastropoda</taxon>
        <taxon>Heterobranchia</taxon>
        <taxon>Euthyneura</taxon>
        <taxon>Panpulmonata</taxon>
        <taxon>Sacoglossa</taxon>
        <taxon>Placobranchoidea</taxon>
        <taxon>Plakobranchidae</taxon>
        <taxon>Elysia</taxon>
    </lineage>
</organism>
<reference evidence="2 3" key="1">
    <citation type="journal article" date="2021" name="Elife">
        <title>Chloroplast acquisition without the gene transfer in kleptoplastic sea slugs, Plakobranchus ocellatus.</title>
        <authorList>
            <person name="Maeda T."/>
            <person name="Takahashi S."/>
            <person name="Yoshida T."/>
            <person name="Shimamura S."/>
            <person name="Takaki Y."/>
            <person name="Nagai Y."/>
            <person name="Toyoda A."/>
            <person name="Suzuki Y."/>
            <person name="Arimoto A."/>
            <person name="Ishii H."/>
            <person name="Satoh N."/>
            <person name="Nishiyama T."/>
            <person name="Hasebe M."/>
            <person name="Maruyama T."/>
            <person name="Minagawa J."/>
            <person name="Obokata J."/>
            <person name="Shigenobu S."/>
        </authorList>
    </citation>
    <scope>NUCLEOTIDE SEQUENCE [LARGE SCALE GENOMIC DNA]</scope>
</reference>
<dbReference type="AlphaFoldDB" id="A0AAV4J3F1"/>
<evidence type="ECO:0000313" key="3">
    <source>
        <dbReference type="Proteomes" id="UP000762676"/>
    </source>
</evidence>
<accession>A0AAV4J3F1</accession>
<feature type="compositionally biased region" description="Low complexity" evidence="1">
    <location>
        <begin position="87"/>
        <end position="112"/>
    </location>
</feature>
<keyword evidence="3" id="KW-1185">Reference proteome</keyword>
<dbReference type="EMBL" id="BMAT01006598">
    <property type="protein sequence ID" value="GFS15967.1"/>
    <property type="molecule type" value="Genomic_DNA"/>
</dbReference>
<dbReference type="Proteomes" id="UP000762676">
    <property type="component" value="Unassembled WGS sequence"/>
</dbReference>
<comment type="caution">
    <text evidence="2">The sequence shown here is derived from an EMBL/GenBank/DDBJ whole genome shotgun (WGS) entry which is preliminary data.</text>
</comment>
<name>A0AAV4J3F1_9GAST</name>
<gene>
    <name evidence="2" type="ORF">ElyMa_003201500</name>
</gene>
<proteinExistence type="predicted"/>
<evidence type="ECO:0000256" key="1">
    <source>
        <dbReference type="SAM" id="MobiDB-lite"/>
    </source>
</evidence>
<sequence length="297" mass="34105">MVSHDLRLERMERAVLNLAKGRDPQSRQLQRRGDQLLEPIQADELQKLADGADNILLFSDNNGQGLQGNVSVDELEGESRGESDLNTTLASSTTTTTSTTTTSTTTTTARPTRPTAFYDLQRDMQEIKHKVLALENFNTMSDSELTRVRSEVMRMDDKVIEMQRIQKNANSVTGQHTYKINEIQMVANRNSLALSTTMDAYGRMNSRVEEFRDRITDFEREMHGVTNHFSKHEQISNELRSADSYKAHDIMEIRKSMVDVETRINEMYNVVDQRLEGVHSDIRSWFDRLCFNNDLMC</sequence>